<name>A0AC61MVY2_9FIRM</name>
<sequence length="441" mass="50040">MYKFNPNLYTDVRIENNISTRIRIENNTIVENKEYSESGVIVRVFDGELWYTSSITNFDSIQKEIDYLSKLAKENPNINENKIVNKYEVNRDKLIQFESILGIENREKENLISDYNKFLNSEENIIPKHLLYIDNYIRKHIITSKGTDVEYDYAECSVNISYYVKSKDNNPQCFKKVFKHDFNELKNKYDELEKDIEKNIEFYNEAKPISPNEYTCILSPMAAGIFAHESFGHKSEADFMVGDEKMLDEWAIGKKVGSDILNIVDCGNEINSGFVPYDDEGNKSKKTYLIKNGILMGRLHSSETSALLDEEVTGNARAVNFEFDSIVRMTSTFIEGGNMTVEELFSSVKNGIYIDTVNHGSGMSTFTLAPQRAYLIKDGKISSPVLISVITGNVMRTLNEITGVSNEVEIISGTACGKNDQFPLRVAVGGPYIKVNKLQVS</sequence>
<proteinExistence type="predicted"/>
<evidence type="ECO:0000313" key="2">
    <source>
        <dbReference type="Proteomes" id="UP000595814"/>
    </source>
</evidence>
<gene>
    <name evidence="1" type="ORF">JFY71_11920</name>
</gene>
<accession>A0AC61MVY2</accession>
<dbReference type="EMBL" id="CP066744">
    <property type="protein sequence ID" value="QQK07953.1"/>
    <property type="molecule type" value="Genomic_DNA"/>
</dbReference>
<organism evidence="1 2">
    <name type="scientific">Miniphocaeibacter halophilus</name>
    <dbReference type="NCBI Taxonomy" id="2931922"/>
    <lineage>
        <taxon>Bacteria</taxon>
        <taxon>Bacillati</taxon>
        <taxon>Bacillota</taxon>
        <taxon>Tissierellia</taxon>
        <taxon>Tissierellales</taxon>
        <taxon>Peptoniphilaceae</taxon>
        <taxon>Miniphocaeibacter</taxon>
    </lineage>
</organism>
<keyword evidence="2" id="KW-1185">Reference proteome</keyword>
<evidence type="ECO:0000313" key="1">
    <source>
        <dbReference type="EMBL" id="QQK07953.1"/>
    </source>
</evidence>
<dbReference type="Proteomes" id="UP000595814">
    <property type="component" value="Chromosome"/>
</dbReference>
<reference evidence="1 2" key="1">
    <citation type="journal article" date="2022" name="Int. J. Syst. Evol. Microbiol.">
        <title>Miniphocaeibacter halophilus sp. nov., an ammonium-tolerant acetate-producing bacterium isolated from a biogas system.</title>
        <authorList>
            <person name="Schnurer A."/>
            <person name="Singh A."/>
            <person name="Bi S."/>
            <person name="Qiao W."/>
            <person name="Westerholm M."/>
        </authorList>
    </citation>
    <scope>NUCLEOTIDE SEQUENCE [LARGE SCALE GENOMIC DNA]</scope>
    <source>
        <strain evidence="1 2">AMB_01</strain>
    </source>
</reference>
<protein>
    <submittedName>
        <fullName evidence="1">TldD/PmbA family protein</fullName>
    </submittedName>
</protein>